<evidence type="ECO:0000256" key="1">
    <source>
        <dbReference type="ARBA" id="ARBA00009884"/>
    </source>
</evidence>
<dbReference type="Gene3D" id="3.40.50.1910">
    <property type="match status" value="1"/>
</dbReference>
<dbReference type="InterPro" id="IPR001619">
    <property type="entry name" value="Sec1-like"/>
</dbReference>
<dbReference type="PANTHER" id="PTHR11679">
    <property type="entry name" value="VESICLE PROTEIN SORTING-ASSOCIATED"/>
    <property type="match status" value="1"/>
</dbReference>
<dbReference type="GO" id="GO:0016192">
    <property type="term" value="P:vesicle-mediated transport"/>
    <property type="evidence" value="ECO:0007669"/>
    <property type="project" value="InterPro"/>
</dbReference>
<organism evidence="3 4">
    <name type="scientific">Prymnesium parvum</name>
    <name type="common">Toxic golden alga</name>
    <dbReference type="NCBI Taxonomy" id="97485"/>
    <lineage>
        <taxon>Eukaryota</taxon>
        <taxon>Haptista</taxon>
        <taxon>Haptophyta</taxon>
        <taxon>Prymnesiophyceae</taxon>
        <taxon>Prymnesiales</taxon>
        <taxon>Prymnesiaceae</taxon>
        <taxon>Prymnesium</taxon>
    </lineage>
</organism>
<dbReference type="Pfam" id="PF00995">
    <property type="entry name" value="Sec1"/>
    <property type="match status" value="1"/>
</dbReference>
<evidence type="ECO:0000313" key="3">
    <source>
        <dbReference type="EMBL" id="KAL1520875.1"/>
    </source>
</evidence>
<dbReference type="InterPro" id="IPR027482">
    <property type="entry name" value="Sec1-like_dom2"/>
</dbReference>
<comment type="similarity">
    <text evidence="1">Belongs to the STXBP/unc-18/SEC1 family.</text>
</comment>
<protein>
    <recommendedName>
        <fullName evidence="5">Sec1 family domain-containing protein 2</fullName>
    </recommendedName>
</protein>
<comment type="caution">
    <text evidence="3">The sequence shown here is derived from an EMBL/GenBank/DDBJ whole genome shotgun (WGS) entry which is preliminary data.</text>
</comment>
<sequence>MLHALWRDSLARLELSGAVIFADEQAASALAWAIGLPALLQMGVHNVIRLGESAEVFRQTGTPPFHAVVLCSSFLPDAYRAIELSLRGSAALFRRVTIASSYSERAHVAYDNPEWTDHGAYEACRSEVVGWMRGGLEATHPLPELRVVPLDVPLHLCPIGSGLFVLPLSGALPAIETHAYSSKGSTASQRAENISWSDLERSCQRSLGGCAAALAGLLKAAGSKPLLFALGPRATLLARQVMQHLPAHPPHSAAEEAISLLVVDRTVDFVSPSVRTDHPLEQMLTAPPSHPHVPTSAPSTSPTREAVARRPETHPAAIPVATQQRLAANETGCAAIIDNLLPRRCKEIVPLLLKTLVSLAAESDDFDLSLPTRATSGAVRDLSRQLRASRRFQFAHAAELQAVEALLDAMDGGAANTLQAEMISHQKLVQHTASESPVAAMKELIALARRAHNSGAAHRRGEGDAPEGLGVRDVLPLIGMFYSLAGSAVFASEEMLECEQRLRESLLQACLRDPHAGGFLHSETAPRGSTQTSAELLMQRRQASLRAERFRPHPLELADCMEIVFARLRALARARLGMGPSEALLLSSSQTAGDVYRPLLRYTLERAMRHEPIDELSHLTASIGSFFSRGATYLGVKTTSAKLSDARTILVFVIGGITLAEVRELRQLLAQYPKSKLLLGSTEIASTNTTWEYLTAGLAVRA</sequence>
<feature type="region of interest" description="Disordered" evidence="2">
    <location>
        <begin position="284"/>
        <end position="312"/>
    </location>
</feature>
<evidence type="ECO:0000256" key="2">
    <source>
        <dbReference type="SAM" id="MobiDB-lite"/>
    </source>
</evidence>
<name>A0AB34JFW2_PRYPA</name>
<dbReference type="InterPro" id="IPR036045">
    <property type="entry name" value="Sec1-like_sf"/>
</dbReference>
<accession>A0AB34JFW2</accession>
<dbReference type="SUPFAM" id="SSF56815">
    <property type="entry name" value="Sec1/munc18-like (SM) proteins"/>
    <property type="match status" value="2"/>
</dbReference>
<proteinExistence type="inferred from homology"/>
<dbReference type="EMBL" id="JBGBPQ010000008">
    <property type="protein sequence ID" value="KAL1520875.1"/>
    <property type="molecule type" value="Genomic_DNA"/>
</dbReference>
<gene>
    <name evidence="3" type="ORF">AB1Y20_022436</name>
</gene>
<evidence type="ECO:0008006" key="5">
    <source>
        <dbReference type="Google" id="ProtNLM"/>
    </source>
</evidence>
<evidence type="ECO:0000313" key="4">
    <source>
        <dbReference type="Proteomes" id="UP001515480"/>
    </source>
</evidence>
<dbReference type="Proteomes" id="UP001515480">
    <property type="component" value="Unassembled WGS sequence"/>
</dbReference>
<reference evidence="3 4" key="1">
    <citation type="journal article" date="2024" name="Science">
        <title>Giant polyketide synthase enzymes in the biosynthesis of giant marine polyether toxins.</title>
        <authorList>
            <person name="Fallon T.R."/>
            <person name="Shende V.V."/>
            <person name="Wierzbicki I.H."/>
            <person name="Pendleton A.L."/>
            <person name="Watervoot N.F."/>
            <person name="Auber R.P."/>
            <person name="Gonzalez D.J."/>
            <person name="Wisecaver J.H."/>
            <person name="Moore B.S."/>
        </authorList>
    </citation>
    <scope>NUCLEOTIDE SEQUENCE [LARGE SCALE GENOMIC DNA]</scope>
    <source>
        <strain evidence="3 4">12B1</strain>
    </source>
</reference>
<dbReference type="AlphaFoldDB" id="A0AB34JFW2"/>
<keyword evidence="4" id="KW-1185">Reference proteome</keyword>